<dbReference type="EMBL" id="VOPY01000001">
    <property type="protein sequence ID" value="TXC73285.1"/>
    <property type="molecule type" value="Genomic_DNA"/>
</dbReference>
<dbReference type="GO" id="GO:0016740">
    <property type="term" value="F:transferase activity"/>
    <property type="evidence" value="ECO:0007669"/>
    <property type="project" value="UniProtKB-KW"/>
</dbReference>
<organism evidence="1 2">
    <name type="scientific">Flavisphingopyxis soli</name>
    <dbReference type="NCBI Taxonomy" id="2601267"/>
    <lineage>
        <taxon>Bacteria</taxon>
        <taxon>Pseudomonadati</taxon>
        <taxon>Pseudomonadota</taxon>
        <taxon>Alphaproteobacteria</taxon>
        <taxon>Sphingomonadales</taxon>
        <taxon>Sphingopyxidaceae</taxon>
        <taxon>Flavisphingopyxis</taxon>
    </lineage>
</organism>
<protein>
    <submittedName>
        <fullName evidence="1">Nucleotidyltransferase family protein</fullName>
    </submittedName>
</protein>
<proteinExistence type="predicted"/>
<dbReference type="Pfam" id="PF14907">
    <property type="entry name" value="NTP_transf_5"/>
    <property type="match status" value="1"/>
</dbReference>
<dbReference type="InterPro" id="IPR039498">
    <property type="entry name" value="NTP_transf_5"/>
</dbReference>
<dbReference type="Proteomes" id="UP000321129">
    <property type="component" value="Unassembled WGS sequence"/>
</dbReference>
<reference evidence="1 2" key="1">
    <citation type="submission" date="2019-08" db="EMBL/GenBank/DDBJ databases">
        <title>Sphingorhabdus soil sp. nov., isolated from arctic soil.</title>
        <authorList>
            <person name="Liu Y."/>
        </authorList>
    </citation>
    <scope>NUCLEOTIDE SEQUENCE [LARGE SCALE GENOMIC DNA]</scope>
    <source>
        <strain evidence="1 2">D-2Q-5-6</strain>
    </source>
</reference>
<name>A0A5C6UQI4_9SPHN</name>
<gene>
    <name evidence="1" type="ORF">FSZ31_00515</name>
</gene>
<evidence type="ECO:0000313" key="2">
    <source>
        <dbReference type="Proteomes" id="UP000321129"/>
    </source>
</evidence>
<comment type="caution">
    <text evidence="1">The sequence shown here is derived from an EMBL/GenBank/DDBJ whole genome shotgun (WGS) entry which is preliminary data.</text>
</comment>
<dbReference type="AlphaFoldDB" id="A0A5C6UQI4"/>
<keyword evidence="1" id="KW-0808">Transferase</keyword>
<accession>A0A5C6UQI4</accession>
<evidence type="ECO:0000313" key="1">
    <source>
        <dbReference type="EMBL" id="TXC73285.1"/>
    </source>
</evidence>
<keyword evidence="2" id="KW-1185">Reference proteome</keyword>
<sequence>MVDRGRWALASGRRGATTMRPQWGQVDTMGDAISVALSCDPTVEALADLLRPALGLDPRGEPPQVDAAMVEFARSRHRVGPLLHLAARRADPERVDEAAARALTGLYRNNAKRTLTQRAALTDATALLEAHGIASVAIKGAQLGEQLYGDSAARHAKDIDILIAPADARAACDVMRAAGYLHCFDIGAMRSRWPAWRMRVLKDTGFDEPGTGRTIELHQRLFPIEPRTLTPDFISATRDETVASIANNHYVLYLILHGAMGYWPRLKWLADLSALLRTVDDDRVAALRSLAESYECTPAILASLRLVEEVFAGSLHDAWKDWVEDQGSHAAAQRLVVAYRASLCGSDPAAPSQPLRKDSFPTASWHVFAGAIPRPSILARRVAMASLTQFERLLQ</sequence>